<keyword evidence="1" id="KW-0472">Membrane</keyword>
<evidence type="ECO:0000313" key="2">
    <source>
        <dbReference type="EMBL" id="RKQ28816.1"/>
    </source>
</evidence>
<keyword evidence="1" id="KW-0812">Transmembrane</keyword>
<evidence type="ECO:0000313" key="3">
    <source>
        <dbReference type="Proteomes" id="UP000269301"/>
    </source>
</evidence>
<sequence length="64" mass="7311">MNFIKRLFDWMLAIGLLLLVGRIATAIFLFLDIPFTTFFKDYSLISVTILIIGLVGQQVMKDKS</sequence>
<comment type="caution">
    <text evidence="2">The sequence shown here is derived from an EMBL/GenBank/DDBJ whole genome shotgun (WGS) entry which is preliminary data.</text>
</comment>
<organism evidence="2 3">
    <name type="scientific">Oceanobacillus halophilus</name>
    <dbReference type="NCBI Taxonomy" id="930130"/>
    <lineage>
        <taxon>Bacteria</taxon>
        <taxon>Bacillati</taxon>
        <taxon>Bacillota</taxon>
        <taxon>Bacilli</taxon>
        <taxon>Bacillales</taxon>
        <taxon>Bacillaceae</taxon>
        <taxon>Oceanobacillus</taxon>
    </lineage>
</organism>
<keyword evidence="3" id="KW-1185">Reference proteome</keyword>
<proteinExistence type="predicted"/>
<accession>A0A494ZW49</accession>
<feature type="transmembrane region" description="Helical" evidence="1">
    <location>
        <begin position="7"/>
        <end position="30"/>
    </location>
</feature>
<evidence type="ECO:0000256" key="1">
    <source>
        <dbReference type="SAM" id="Phobius"/>
    </source>
</evidence>
<name>A0A494ZW49_9BACI</name>
<dbReference type="RefSeq" id="WP_121206058.1">
    <property type="nucleotide sequence ID" value="NZ_RBZP01000027.1"/>
</dbReference>
<reference evidence="2 3" key="1">
    <citation type="journal article" date="2016" name="Int. J. Syst. Evol. Microbiol.">
        <title>Oceanobacillus halophilus sp. nov., a novel moderately halophilic bacterium from a hypersaline lake.</title>
        <authorList>
            <person name="Amoozegar M.A."/>
            <person name="Bagheri M."/>
            <person name="Makhdoumi A."/>
            <person name="Nikou M.M."/>
            <person name="Fazeli S.A.S."/>
            <person name="Schumann P."/>
            <person name="Sproer C."/>
            <person name="Sanchez-Porro C."/>
            <person name="Ventosa A."/>
        </authorList>
    </citation>
    <scope>NUCLEOTIDE SEQUENCE [LARGE SCALE GENOMIC DNA]</scope>
    <source>
        <strain evidence="2 3">DSM 23996</strain>
    </source>
</reference>
<keyword evidence="1" id="KW-1133">Transmembrane helix</keyword>
<dbReference type="OrthoDB" id="2365698at2"/>
<protein>
    <submittedName>
        <fullName evidence="2">Uncharacterized protein</fullName>
    </submittedName>
</protein>
<dbReference type="EMBL" id="RBZP01000027">
    <property type="protein sequence ID" value="RKQ28816.1"/>
    <property type="molecule type" value="Genomic_DNA"/>
</dbReference>
<dbReference type="AlphaFoldDB" id="A0A494ZW49"/>
<feature type="transmembrane region" description="Helical" evidence="1">
    <location>
        <begin position="42"/>
        <end position="60"/>
    </location>
</feature>
<gene>
    <name evidence="2" type="ORF">D8M06_18475</name>
</gene>
<dbReference type="Proteomes" id="UP000269301">
    <property type="component" value="Unassembled WGS sequence"/>
</dbReference>